<dbReference type="RefSeq" id="XP_034231023.1">
    <property type="nucleotide sequence ID" value="XM_034375132.1"/>
</dbReference>
<dbReference type="PANTHER" id="PTHR11005">
    <property type="entry name" value="LYSOSOMAL ACID LIPASE-RELATED"/>
    <property type="match status" value="1"/>
</dbReference>
<name>A0A6P8XVL6_THRPL</name>
<dbReference type="Proteomes" id="UP000515158">
    <property type="component" value="Unplaced"/>
</dbReference>
<evidence type="ECO:0000313" key="3">
    <source>
        <dbReference type="RefSeq" id="XP_034231023.1"/>
    </source>
</evidence>
<protein>
    <submittedName>
        <fullName evidence="3">Gastric triacylglycerol lipase-like isoform X2</fullName>
    </submittedName>
</protein>
<keyword evidence="2" id="KW-1185">Reference proteome</keyword>
<proteinExistence type="predicted"/>
<evidence type="ECO:0000313" key="2">
    <source>
        <dbReference type="Proteomes" id="UP000515158"/>
    </source>
</evidence>
<dbReference type="OrthoDB" id="8186176at2759"/>
<dbReference type="Pfam" id="PF04083">
    <property type="entry name" value="Abhydro_lipase"/>
    <property type="match status" value="1"/>
</dbReference>
<dbReference type="Gene3D" id="3.40.50.1820">
    <property type="entry name" value="alpha/beta hydrolase"/>
    <property type="match status" value="1"/>
</dbReference>
<gene>
    <name evidence="3" type="primary">LOC117639459</name>
</gene>
<sequence length="529" mass="58118">MAWYLSRDTHYGTPLSHSAFSTEDPWALLKVTVISCCQRLLSRMLPCKLWALVPLALLVVIGGPPSANSQVQPGSGSVVNAIGGILDPVVSVLNPVVEVVAGLAPIPGALLGTVAPYTALLNPLLQSALLQNNITQFSSDIVTNLSALVALVANAALPVPPYLRPDQEAPKFGFVGEAYNVTTSDGYILGVFRVRKGTCASYRSVVVIPPGILSNAASFIYIKENSLVYRLARECNDVWLFTFRGYIFGRGHTSLSDTSSEFWDFYAYHWGVYDLPAQIEFVYRKTNSTTMRYFGVDQSGTALLFMNHVHGQRYQRFLAGTYLLAPIGYLGRLKSAVFDAMSVVRDGLTAAGALTLHNELAFMNPAIHSVLYNLCGRISPITCYYVFQILGGNTREINYPYFPYAFANLLDSTSITGFNYFLQQVGRIKYMKYYDYGPAENLRRYNRTTPEDVNIAATTVPCNFYALGSDSVTVPQDVLDTWNALAPSARASYQVLEKYNGVSPFVPVDSEGLYGPMIRKLNADLARGA</sequence>
<evidence type="ECO:0000259" key="1">
    <source>
        <dbReference type="Pfam" id="PF04083"/>
    </source>
</evidence>
<dbReference type="InterPro" id="IPR029058">
    <property type="entry name" value="AB_hydrolase_fold"/>
</dbReference>
<dbReference type="InParanoid" id="A0A6P8XVL6"/>
<dbReference type="GeneID" id="117639459"/>
<feature type="domain" description="Partial AB-hydrolase lipase" evidence="1">
    <location>
        <begin position="171"/>
        <end position="220"/>
    </location>
</feature>
<dbReference type="AlphaFoldDB" id="A0A6P8XVL6"/>
<dbReference type="SUPFAM" id="SSF53474">
    <property type="entry name" value="alpha/beta-Hydrolases"/>
    <property type="match status" value="1"/>
</dbReference>
<dbReference type="GO" id="GO:0006629">
    <property type="term" value="P:lipid metabolic process"/>
    <property type="evidence" value="ECO:0007669"/>
    <property type="project" value="InterPro"/>
</dbReference>
<accession>A0A6P8XVL6</accession>
<organism evidence="3">
    <name type="scientific">Thrips palmi</name>
    <name type="common">Melon thrips</name>
    <dbReference type="NCBI Taxonomy" id="161013"/>
    <lineage>
        <taxon>Eukaryota</taxon>
        <taxon>Metazoa</taxon>
        <taxon>Ecdysozoa</taxon>
        <taxon>Arthropoda</taxon>
        <taxon>Hexapoda</taxon>
        <taxon>Insecta</taxon>
        <taxon>Pterygota</taxon>
        <taxon>Neoptera</taxon>
        <taxon>Paraneoptera</taxon>
        <taxon>Thysanoptera</taxon>
        <taxon>Terebrantia</taxon>
        <taxon>Thripoidea</taxon>
        <taxon>Thripidae</taxon>
        <taxon>Thrips</taxon>
    </lineage>
</organism>
<dbReference type="InterPro" id="IPR006693">
    <property type="entry name" value="AB_hydrolase_lipase"/>
</dbReference>
<reference evidence="3" key="1">
    <citation type="submission" date="2025-08" db="UniProtKB">
        <authorList>
            <consortium name="RefSeq"/>
        </authorList>
    </citation>
    <scope>IDENTIFICATION</scope>
    <source>
        <tissue evidence="3">Total insect</tissue>
    </source>
</reference>